<feature type="transmembrane region" description="Helical" evidence="8">
    <location>
        <begin position="149"/>
        <end position="176"/>
    </location>
</feature>
<keyword evidence="6 8" id="KW-1133">Transmembrane helix</keyword>
<keyword evidence="7 8" id="KW-0472">Membrane</keyword>
<protein>
    <submittedName>
        <fullName evidence="9">4-azaleucine resistance transporter AzlC</fullName>
    </submittedName>
</protein>
<comment type="similarity">
    <text evidence="2">Belongs to the AzlC family.</text>
</comment>
<evidence type="ECO:0000256" key="4">
    <source>
        <dbReference type="ARBA" id="ARBA00022475"/>
    </source>
</evidence>
<feature type="transmembrane region" description="Helical" evidence="8">
    <location>
        <begin position="30"/>
        <end position="50"/>
    </location>
</feature>
<keyword evidence="4" id="KW-1003">Cell membrane</keyword>
<keyword evidence="3" id="KW-0813">Transport</keyword>
<feature type="transmembrane region" description="Helical" evidence="8">
    <location>
        <begin position="213"/>
        <end position="246"/>
    </location>
</feature>
<dbReference type="Proteomes" id="UP000576821">
    <property type="component" value="Unassembled WGS sequence"/>
</dbReference>
<dbReference type="PANTHER" id="PTHR34979">
    <property type="entry name" value="INNER MEMBRANE PROTEIN YGAZ"/>
    <property type="match status" value="1"/>
</dbReference>
<keyword evidence="5 8" id="KW-0812">Transmembrane</keyword>
<dbReference type="EMBL" id="JAASQR010000004">
    <property type="protein sequence ID" value="NIJ17942.1"/>
    <property type="molecule type" value="Genomic_DNA"/>
</dbReference>
<evidence type="ECO:0000256" key="5">
    <source>
        <dbReference type="ARBA" id="ARBA00022692"/>
    </source>
</evidence>
<evidence type="ECO:0000256" key="1">
    <source>
        <dbReference type="ARBA" id="ARBA00004651"/>
    </source>
</evidence>
<dbReference type="InterPro" id="IPR011606">
    <property type="entry name" value="Brnchd-chn_aa_trnsp_permease"/>
</dbReference>
<organism evidence="9 10">
    <name type="scientific">Sphingobium vermicomposti</name>
    <dbReference type="NCBI Taxonomy" id="529005"/>
    <lineage>
        <taxon>Bacteria</taxon>
        <taxon>Pseudomonadati</taxon>
        <taxon>Pseudomonadota</taxon>
        <taxon>Alphaproteobacteria</taxon>
        <taxon>Sphingomonadales</taxon>
        <taxon>Sphingomonadaceae</taxon>
        <taxon>Sphingobium</taxon>
    </lineage>
</organism>
<evidence type="ECO:0000256" key="3">
    <source>
        <dbReference type="ARBA" id="ARBA00022448"/>
    </source>
</evidence>
<name>A0A846M7S8_9SPHN</name>
<evidence type="ECO:0000313" key="9">
    <source>
        <dbReference type="EMBL" id="NIJ17942.1"/>
    </source>
</evidence>
<dbReference type="Pfam" id="PF03591">
    <property type="entry name" value="AzlC"/>
    <property type="match status" value="1"/>
</dbReference>
<evidence type="ECO:0000256" key="2">
    <source>
        <dbReference type="ARBA" id="ARBA00010735"/>
    </source>
</evidence>
<dbReference type="PANTHER" id="PTHR34979:SF1">
    <property type="entry name" value="INNER MEMBRANE PROTEIN YGAZ"/>
    <property type="match status" value="1"/>
</dbReference>
<dbReference type="RefSeq" id="WP_167304841.1">
    <property type="nucleotide sequence ID" value="NZ_JAASQR010000004.1"/>
</dbReference>
<evidence type="ECO:0000256" key="6">
    <source>
        <dbReference type="ARBA" id="ARBA00022989"/>
    </source>
</evidence>
<sequence>MTRTTMTTTSLPADDGAITHGSEARRAFKIAWPVLIALIPMALVLGAQAAQKGLSTIEVTLMTALNYAGGSEFAAVGLWTSPLPVALIVGMTFLVNSRHLLMGAALAPYIHHLPKRIVYPVLFFMVDESWALGLADARRRAAAGIEPSFSLTFYATLGALFWFTWFVFATVGALIGPTVGDLGRWGFELVFPAIFLVLVRGMWTTARAARPWLVSLLTAAIIHLTIPGAWYVPAGAVAGLAAAWFWADAQ</sequence>
<evidence type="ECO:0000313" key="10">
    <source>
        <dbReference type="Proteomes" id="UP000576821"/>
    </source>
</evidence>
<comment type="subcellular location">
    <subcellularLocation>
        <location evidence="1">Cell membrane</location>
        <topology evidence="1">Multi-pass membrane protein</topology>
    </subcellularLocation>
</comment>
<dbReference type="AlphaFoldDB" id="A0A846M7S8"/>
<feature type="transmembrane region" description="Helical" evidence="8">
    <location>
        <begin position="71"/>
        <end position="97"/>
    </location>
</feature>
<gene>
    <name evidence="9" type="ORF">FHS54_002942</name>
</gene>
<keyword evidence="10" id="KW-1185">Reference proteome</keyword>
<proteinExistence type="inferred from homology"/>
<evidence type="ECO:0000256" key="8">
    <source>
        <dbReference type="SAM" id="Phobius"/>
    </source>
</evidence>
<dbReference type="GO" id="GO:0005886">
    <property type="term" value="C:plasma membrane"/>
    <property type="evidence" value="ECO:0007669"/>
    <property type="project" value="UniProtKB-SubCell"/>
</dbReference>
<feature type="transmembrane region" description="Helical" evidence="8">
    <location>
        <begin position="182"/>
        <end position="201"/>
    </location>
</feature>
<accession>A0A846M7S8</accession>
<dbReference type="GO" id="GO:1903785">
    <property type="term" value="P:L-valine transmembrane transport"/>
    <property type="evidence" value="ECO:0007669"/>
    <property type="project" value="TreeGrafter"/>
</dbReference>
<comment type="caution">
    <text evidence="9">The sequence shown here is derived from an EMBL/GenBank/DDBJ whole genome shotgun (WGS) entry which is preliminary data.</text>
</comment>
<evidence type="ECO:0000256" key="7">
    <source>
        <dbReference type="ARBA" id="ARBA00023136"/>
    </source>
</evidence>
<reference evidence="9 10" key="1">
    <citation type="submission" date="2020-03" db="EMBL/GenBank/DDBJ databases">
        <title>Genomic Encyclopedia of Type Strains, Phase IV (KMG-IV): sequencing the most valuable type-strain genomes for metagenomic binning, comparative biology and taxonomic classification.</title>
        <authorList>
            <person name="Goeker M."/>
        </authorList>
    </citation>
    <scope>NUCLEOTIDE SEQUENCE [LARGE SCALE GENOMIC DNA]</scope>
    <source>
        <strain evidence="9 10">DSM 21299</strain>
    </source>
</reference>